<feature type="domain" description="FecR protein" evidence="1">
    <location>
        <begin position="108"/>
        <end position="199"/>
    </location>
</feature>
<dbReference type="Pfam" id="PF16220">
    <property type="entry name" value="DUF4880"/>
    <property type="match status" value="1"/>
</dbReference>
<name>A0A399M6X2_9PSED</name>
<dbReference type="InterPro" id="IPR032623">
    <property type="entry name" value="FecR_N"/>
</dbReference>
<evidence type="ECO:0000259" key="1">
    <source>
        <dbReference type="Pfam" id="PF04773"/>
    </source>
</evidence>
<dbReference type="EMBL" id="QWLL01000032">
    <property type="protein sequence ID" value="RII77037.1"/>
    <property type="molecule type" value="Genomic_DNA"/>
</dbReference>
<protein>
    <submittedName>
        <fullName evidence="3">FecR family protein</fullName>
    </submittedName>
</protein>
<dbReference type="InterPro" id="IPR006860">
    <property type="entry name" value="FecR"/>
</dbReference>
<organism evidence="3 4">
    <name type="scientific">Pseudomonas monteilii</name>
    <dbReference type="NCBI Taxonomy" id="76759"/>
    <lineage>
        <taxon>Bacteria</taxon>
        <taxon>Pseudomonadati</taxon>
        <taxon>Pseudomonadota</taxon>
        <taxon>Gammaproteobacteria</taxon>
        <taxon>Pseudomonadales</taxon>
        <taxon>Pseudomonadaceae</taxon>
        <taxon>Pseudomonas</taxon>
    </lineage>
</organism>
<proteinExistence type="predicted"/>
<dbReference type="Gene3D" id="2.60.120.1440">
    <property type="match status" value="1"/>
</dbReference>
<dbReference type="PANTHER" id="PTHR30273:SF2">
    <property type="entry name" value="PROTEIN FECR"/>
    <property type="match status" value="1"/>
</dbReference>
<dbReference type="GO" id="GO:0016989">
    <property type="term" value="F:sigma factor antagonist activity"/>
    <property type="evidence" value="ECO:0007669"/>
    <property type="project" value="TreeGrafter"/>
</dbReference>
<sequence length="312" mass="34147">MPKTRLPPAVAEAIDWLALHRSGAMSAADRQRFEQWLSLDPDHAVAWQRLEQRLGMAFADMPPLARQVLSTESASRRRLLRGALAVAGVGAGGWWLQRLGLLPVLGSDLQTGLAQRRPFTLEDGSLVVLNAQSRADIAFTARSRTLFLREGALSIQVAADPQRPLIVVTAFGEVRALGTRFTVNLRDQAADVWVQESRVQLQAPNGARLELGSGQGAVLSSAGIRALDPARAGEGTWEDGYLEVHDQPLSAVIDALRPYHRGLLRISPDAAALRVSGVFPLDESGQVLRTLQETLPVRVERRFGWWTEVSLH</sequence>
<feature type="domain" description="FecR N-terminal" evidence="2">
    <location>
        <begin position="12"/>
        <end position="52"/>
    </location>
</feature>
<accession>A0A399M6X2</accession>
<gene>
    <name evidence="3" type="ORF">D0894_14235</name>
</gene>
<evidence type="ECO:0000313" key="4">
    <source>
        <dbReference type="Proteomes" id="UP000265875"/>
    </source>
</evidence>
<comment type="caution">
    <text evidence="3">The sequence shown here is derived from an EMBL/GenBank/DDBJ whole genome shotgun (WGS) entry which is preliminary data.</text>
</comment>
<dbReference type="Proteomes" id="UP000265875">
    <property type="component" value="Unassembled WGS sequence"/>
</dbReference>
<dbReference type="AlphaFoldDB" id="A0A399M6X2"/>
<dbReference type="PANTHER" id="PTHR30273">
    <property type="entry name" value="PERIPLASMIC SIGNAL SENSOR AND SIGMA FACTOR ACTIVATOR FECR-RELATED"/>
    <property type="match status" value="1"/>
</dbReference>
<evidence type="ECO:0000313" key="3">
    <source>
        <dbReference type="EMBL" id="RII77037.1"/>
    </source>
</evidence>
<evidence type="ECO:0000259" key="2">
    <source>
        <dbReference type="Pfam" id="PF16220"/>
    </source>
</evidence>
<dbReference type="InterPro" id="IPR012373">
    <property type="entry name" value="Ferrdict_sens_TM"/>
</dbReference>
<reference evidence="3 4" key="1">
    <citation type="submission" date="2018-08" db="EMBL/GenBank/DDBJ databases">
        <title>Draft genome sequence of the cyanotroph, Pseudomonas monteilii BCN3.</title>
        <authorList>
            <person name="Jones L.B."/>
            <person name="Kunz D.A."/>
        </authorList>
    </citation>
    <scope>NUCLEOTIDE SEQUENCE [LARGE SCALE GENOMIC DNA]</scope>
    <source>
        <strain evidence="3 4">BCN3</strain>
    </source>
</reference>
<dbReference type="RefSeq" id="WP_119370236.1">
    <property type="nucleotide sequence ID" value="NZ_QWLL01000032.1"/>
</dbReference>
<dbReference type="Pfam" id="PF04773">
    <property type="entry name" value="FecR"/>
    <property type="match status" value="1"/>
</dbReference>
<dbReference type="PIRSF" id="PIRSF018266">
    <property type="entry name" value="FecR"/>
    <property type="match status" value="1"/>
</dbReference>